<dbReference type="InterPro" id="IPR011604">
    <property type="entry name" value="PDDEXK-like_dom_sf"/>
</dbReference>
<dbReference type="NCBIfam" id="TIGR03033">
    <property type="entry name" value="phage_rel_nuc"/>
    <property type="match status" value="1"/>
</dbReference>
<accession>A0A1W6N8F5</accession>
<dbReference type="PANTHER" id="PTHR46609:SF6">
    <property type="entry name" value="EXONUCLEASE, PHAGE-TYPE_RECB, C-TERMINAL DOMAIN-CONTAINING PROTEIN-RELATED"/>
    <property type="match status" value="1"/>
</dbReference>
<reference evidence="5" key="2">
    <citation type="submission" date="2022-09" db="EMBL/GenBank/DDBJ databases">
        <title>Genome-inferred correspondence between phylogeny and metabolic traits in the wild Drosophila gut microbiome.</title>
        <authorList>
            <person name="Bueno E."/>
            <person name="Blow F."/>
            <person name="Douglas A.E."/>
        </authorList>
    </citation>
    <scope>NUCLEOTIDE SEQUENCE</scope>
    <source>
        <strain evidence="5">Dm-2019-70</strain>
    </source>
</reference>
<gene>
    <name evidence="5" type="ORF">JK167_11530</name>
</gene>
<dbReference type="RefSeq" id="WP_085763012.1">
    <property type="nucleotide sequence ID" value="NZ_CP019750.1"/>
</dbReference>
<dbReference type="SUPFAM" id="SSF52980">
    <property type="entry name" value="Restriction endonuclease-like"/>
    <property type="match status" value="1"/>
</dbReference>
<evidence type="ECO:0000256" key="4">
    <source>
        <dbReference type="ARBA" id="ARBA00022840"/>
    </source>
</evidence>
<dbReference type="InterPro" id="IPR019080">
    <property type="entry name" value="YqaJ_viral_recombinase"/>
</dbReference>
<dbReference type="GO" id="GO:0005524">
    <property type="term" value="F:ATP binding"/>
    <property type="evidence" value="ECO:0007669"/>
    <property type="project" value="UniProtKB-KW"/>
</dbReference>
<dbReference type="Gene3D" id="3.90.320.10">
    <property type="match status" value="1"/>
</dbReference>
<dbReference type="GO" id="GO:0016787">
    <property type="term" value="F:hydrolase activity"/>
    <property type="evidence" value="ECO:0007669"/>
    <property type="project" value="UniProtKB-KW"/>
</dbReference>
<comment type="caution">
    <text evidence="5">The sequence shown here is derived from an EMBL/GenBank/DDBJ whole genome shotgun (WGS) entry which is preliminary data.</text>
</comment>
<evidence type="ECO:0000256" key="1">
    <source>
        <dbReference type="ARBA" id="ARBA00022741"/>
    </source>
</evidence>
<dbReference type="InterPro" id="IPR011335">
    <property type="entry name" value="Restrct_endonuc-II-like"/>
</dbReference>
<dbReference type="AlphaFoldDB" id="A0A1W6N8F5"/>
<dbReference type="Pfam" id="PF09588">
    <property type="entry name" value="YqaJ"/>
    <property type="match status" value="1"/>
</dbReference>
<evidence type="ECO:0000256" key="2">
    <source>
        <dbReference type="ARBA" id="ARBA00022801"/>
    </source>
</evidence>
<keyword evidence="4" id="KW-0067">ATP-binding</keyword>
<protein>
    <submittedName>
        <fullName evidence="5">YqaJ viral recombinase family protein</fullName>
    </submittedName>
</protein>
<evidence type="ECO:0000313" key="5">
    <source>
        <dbReference type="EMBL" id="MBS1011458.1"/>
    </source>
</evidence>
<evidence type="ECO:0000313" key="6">
    <source>
        <dbReference type="Proteomes" id="UP000676478"/>
    </source>
</evidence>
<proteinExistence type="predicted"/>
<reference evidence="5" key="1">
    <citation type="submission" date="2020-12" db="EMBL/GenBank/DDBJ databases">
        <authorList>
            <person name="Mcmullen J.G."/>
        </authorList>
    </citation>
    <scope>NUCLEOTIDE SEQUENCE</scope>
    <source>
        <strain evidence="5">Dm-2019-70</strain>
    </source>
</reference>
<organism evidence="5 6">
    <name type="scientific">Levilactobacillus brevis</name>
    <name type="common">Lactobacillus brevis</name>
    <dbReference type="NCBI Taxonomy" id="1580"/>
    <lineage>
        <taxon>Bacteria</taxon>
        <taxon>Bacillati</taxon>
        <taxon>Bacillota</taxon>
        <taxon>Bacilli</taxon>
        <taxon>Lactobacillales</taxon>
        <taxon>Lactobacillaceae</taxon>
        <taxon>Levilactobacillus</taxon>
    </lineage>
</organism>
<keyword evidence="3" id="KW-0347">Helicase</keyword>
<evidence type="ECO:0000256" key="3">
    <source>
        <dbReference type="ARBA" id="ARBA00022806"/>
    </source>
</evidence>
<name>A0A1W6N8F5_LEVBR</name>
<keyword evidence="1" id="KW-0547">Nucleotide-binding</keyword>
<dbReference type="PANTHER" id="PTHR46609">
    <property type="entry name" value="EXONUCLEASE, PHAGE-TYPE/RECB, C-TERMINAL DOMAIN-CONTAINING PROTEIN"/>
    <property type="match status" value="1"/>
</dbReference>
<dbReference type="EMBL" id="JAERKF010000016">
    <property type="protein sequence ID" value="MBS1011458.1"/>
    <property type="molecule type" value="Genomic_DNA"/>
</dbReference>
<dbReference type="InterPro" id="IPR051703">
    <property type="entry name" value="NF-kappa-B_Signaling_Reg"/>
</dbReference>
<dbReference type="Proteomes" id="UP000676478">
    <property type="component" value="Unassembled WGS sequence"/>
</dbReference>
<dbReference type="GO" id="GO:0004386">
    <property type="term" value="F:helicase activity"/>
    <property type="evidence" value="ECO:0007669"/>
    <property type="project" value="UniProtKB-KW"/>
</dbReference>
<sequence length="295" mass="34551">MDEVKERLRPKVEMTYKMNRYQWLEHRRKGIGGSDVSAILGFNSWRSPFEVWADKTGQLPIDDSGNEFTHWGNIMEPIIAQEFQRQTGKKVHRQNKTFVDPEYDFLRADIDRDIVGEPGFLEIKTAMEFKSSEWVDDEIPPAYLLQVQHYMMVLDRPYCYFATLIGGHHFITKRVDRDDELIATMRRQIVDWWDKHIIQGIPPEVDGSDSTTNVLKQLHHKTEGQPIILDDDLDKLLVEREHLKEGLKTYNNDIKTTENKVRAAMLTTEVGTSEHFVVTNRLTKKGNRVLRIKER</sequence>
<dbReference type="InterPro" id="IPR017482">
    <property type="entry name" value="Lambda-type_endonuclease"/>
</dbReference>
<keyword evidence="2" id="KW-0378">Hydrolase</keyword>